<evidence type="ECO:0000256" key="7">
    <source>
        <dbReference type="ARBA" id="ARBA00022882"/>
    </source>
</evidence>
<dbReference type="CDD" id="cd00130">
    <property type="entry name" value="PAS"/>
    <property type="match status" value="1"/>
</dbReference>
<keyword evidence="13" id="KW-0407">Ion channel</keyword>
<keyword evidence="10" id="KW-0406">Ion transport</keyword>
<evidence type="ECO:0000259" key="27">
    <source>
        <dbReference type="PROSITE" id="PS50113"/>
    </source>
</evidence>
<dbReference type="Gene3D" id="1.10.1200.260">
    <property type="match status" value="1"/>
</dbReference>
<dbReference type="AlphaFoldDB" id="A0AAN8JBT8"/>
<evidence type="ECO:0000256" key="3">
    <source>
        <dbReference type="ARBA" id="ARBA00022475"/>
    </source>
</evidence>
<dbReference type="CDD" id="cd00038">
    <property type="entry name" value="CAP_ED"/>
    <property type="match status" value="1"/>
</dbReference>
<dbReference type="InterPro" id="IPR003950">
    <property type="entry name" value="K_chnl_volt-dep_ELK"/>
</dbReference>
<feature type="coiled-coil region" evidence="22">
    <location>
        <begin position="819"/>
        <end position="860"/>
    </location>
</feature>
<comment type="catalytic activity">
    <reaction evidence="14">
        <text>K(+)(in) = K(+)(out)</text>
        <dbReference type="Rhea" id="RHEA:29463"/>
        <dbReference type="ChEBI" id="CHEBI:29103"/>
    </reaction>
</comment>
<proteinExistence type="inferred from homology"/>
<dbReference type="FunFam" id="3.30.450.20:FF:000001">
    <property type="entry name" value="Potassium voltage-gated channel subfamily H member 7"/>
    <property type="match status" value="1"/>
</dbReference>
<dbReference type="InterPro" id="IPR000700">
    <property type="entry name" value="PAS-assoc_C"/>
</dbReference>
<comment type="function">
    <text evidence="15">Pore-forming (alpha) subunit of a voltage-gated inwardly rectifying potassium channel. Charactherized by a fast rate of activation during depolarization followed by a rapid inactivation at much more depolarized value causing inward rectification due to a C-type inactivation mechanism. Exhibits a rapid recovery from inactivation.</text>
</comment>
<dbReference type="PANTHER" id="PTHR10217">
    <property type="entry name" value="VOLTAGE AND LIGAND GATED POTASSIUM CHANNEL"/>
    <property type="match status" value="1"/>
</dbReference>
<comment type="similarity">
    <text evidence="16">Belongs to the potassium channel family. H (Eag) (TC 1.A.1.20) subfamily. Kv12.2/KCNH3 sub-subfamily.</text>
</comment>
<dbReference type="GO" id="GO:0005886">
    <property type="term" value="C:plasma membrane"/>
    <property type="evidence" value="ECO:0007669"/>
    <property type="project" value="UniProtKB-SubCell"/>
</dbReference>
<keyword evidence="4" id="KW-0633">Potassium transport</keyword>
<dbReference type="Gene3D" id="1.10.287.70">
    <property type="match status" value="1"/>
</dbReference>
<feature type="transmembrane region" description="Helical" evidence="24">
    <location>
        <begin position="274"/>
        <end position="294"/>
    </location>
</feature>
<keyword evidence="22" id="KW-0175">Coiled coil</keyword>
<evidence type="ECO:0000256" key="4">
    <source>
        <dbReference type="ARBA" id="ARBA00022538"/>
    </source>
</evidence>
<dbReference type="SMART" id="SM00086">
    <property type="entry name" value="PAC"/>
    <property type="match status" value="1"/>
</dbReference>
<feature type="coiled-coil region" evidence="22">
    <location>
        <begin position="71"/>
        <end position="101"/>
    </location>
</feature>
<keyword evidence="12" id="KW-0325">Glycoprotein</keyword>
<sequence length="1073" mass="121340">MPGKKNVLTQNTFLDTIATRFDGIHSNFVLGNAQGNGGPIVYCSDGFCELTGHFRSQVMAKSCACKFLYGNDTEETEKEKIEEALENKKELKTEIMMYKKNGSPFWCLLDIVPIKNEKRQVVLFLVSHKDITRDKVNLLDNSVTDINGECLRDNTGESFDGKDEDTLSPHADLPENYNYGRRRSRAVLYHLSGQFDNKNNKTKNKLKQLSNFSGSMPEYKVQEVQKSRYVIVHYGIFKIGWDWLILLCTFYIAIMVPFNAAFQDKERSSAYSDVVVEILFIIDILLNFRTTFVSKGGQVVYMSRLIAMNYIKGWFLLDLLAAIPFDLLYAFQVNTGTLIHLLKVARLLRLARLFQKIDRYSQYSVLVVALLMSMFALGAHWLACIWYAIGRSELENNASNWTVGWLYELAERLDSPIMNKTKPDVTISYLTALYFTCSSITSVGFGNVSANTTAEKIFSVCAMLIGAMMHAVVFGNVTAIIQRMYARRSNFHSKTKDLKDFFRTHHVPKELKQRMQEYFQTMWSMNNGIDINEVLKDFPEEMRGEISLHLHKEILSLPIFENATQGCLKSISLQTKRIFCAPAEFLVRRGDTVNYIYYLCSGSMEVLKEEMVVAILGKGDLFGSDISFVEPVSTSHGDVRSLAYCELQCLNIRGLIDALSLYPEFAEKFAEDIQHDLTYNLRDCRDDEDKEEDSPTVPVITLPSISEDEEEYVDDDGDKPPPLLTRNNDMDDLDAGDDIDPTSTPLLSRLRSRSLKLSNGDIMSRTDTLQQEGNTPRKFTSSLHGMRRSNSMGSRLRYNKNHKLRPCRTLPSLNQGNTVKSEESQYQGLQKQMENTRTSVDNLERKMGSLSSEVRRVSNTVEQLLKVITSSGRFLNLTETLASPNLTPNSPGESSFSFEPNIEESLPNVLGSNNSMLSVCSDGMMKSENSIPHMVFSPCCSADSYIKGLSLSSENLPYDKQASRLYNRQYLRSPKRTRLSVPTTNLVHSLRTNQKSHNHIFKSKSANDMKEEFSDVNQLNTCESETSVTCLGKTHLEGSNPVCDTAEEMTGVNQPTSKLDVNDQGSLIVTTEL</sequence>
<dbReference type="InterPro" id="IPR003938">
    <property type="entry name" value="K_chnl_volt-dep_EAG/ELK/ERG"/>
</dbReference>
<dbReference type="FunFam" id="2.60.120.10:FF:000061">
    <property type="entry name" value="Potassium voltage-gated channel subfamily H member 3"/>
    <property type="match status" value="1"/>
</dbReference>
<comment type="subcellular location">
    <subcellularLocation>
        <location evidence="1">Cell membrane</location>
        <topology evidence="1">Multi-pass membrane protein</topology>
    </subcellularLocation>
</comment>
<evidence type="ECO:0000256" key="18">
    <source>
        <dbReference type="ARBA" id="ARBA00072860"/>
    </source>
</evidence>
<dbReference type="InterPro" id="IPR050818">
    <property type="entry name" value="KCNH_animal-type"/>
</dbReference>
<evidence type="ECO:0000256" key="13">
    <source>
        <dbReference type="ARBA" id="ARBA00023303"/>
    </source>
</evidence>
<feature type="compositionally biased region" description="Acidic residues" evidence="23">
    <location>
        <begin position="730"/>
        <end position="740"/>
    </location>
</feature>
<evidence type="ECO:0000259" key="26">
    <source>
        <dbReference type="PROSITE" id="PS50112"/>
    </source>
</evidence>
<evidence type="ECO:0000256" key="17">
    <source>
        <dbReference type="ARBA" id="ARBA00065546"/>
    </source>
</evidence>
<dbReference type="Proteomes" id="UP001347796">
    <property type="component" value="Unassembled WGS sequence"/>
</dbReference>
<dbReference type="PROSITE" id="PS50113">
    <property type="entry name" value="PAC"/>
    <property type="match status" value="1"/>
</dbReference>
<dbReference type="GO" id="GO:0005242">
    <property type="term" value="F:inward rectifier potassium channel activity"/>
    <property type="evidence" value="ECO:0007669"/>
    <property type="project" value="UniProtKB-ARBA"/>
</dbReference>
<keyword evidence="2" id="KW-0813">Transport</keyword>
<dbReference type="GO" id="GO:0034702">
    <property type="term" value="C:monoatomic ion channel complex"/>
    <property type="evidence" value="ECO:0007669"/>
    <property type="project" value="UniProtKB-KW"/>
</dbReference>
<dbReference type="Pfam" id="PF13426">
    <property type="entry name" value="PAS_9"/>
    <property type="match status" value="1"/>
</dbReference>
<evidence type="ECO:0000256" key="12">
    <source>
        <dbReference type="ARBA" id="ARBA00023180"/>
    </source>
</evidence>
<feature type="domain" description="PAS" evidence="26">
    <location>
        <begin position="38"/>
        <end position="88"/>
    </location>
</feature>
<dbReference type="PANTHER" id="PTHR10217:SF637">
    <property type="entry name" value="EAG-LIKE K[+] CHANNEL, ISOFORM A"/>
    <property type="match status" value="1"/>
</dbReference>
<evidence type="ECO:0000256" key="8">
    <source>
        <dbReference type="ARBA" id="ARBA00022958"/>
    </source>
</evidence>
<evidence type="ECO:0000256" key="2">
    <source>
        <dbReference type="ARBA" id="ARBA00022448"/>
    </source>
</evidence>
<dbReference type="Gene3D" id="3.30.450.20">
    <property type="entry name" value="PAS domain"/>
    <property type="match status" value="1"/>
</dbReference>
<dbReference type="SUPFAM" id="SSF81324">
    <property type="entry name" value="Voltage-gated potassium channels"/>
    <property type="match status" value="1"/>
</dbReference>
<evidence type="ECO:0000313" key="28">
    <source>
        <dbReference type="EMBL" id="KAK6172038.1"/>
    </source>
</evidence>
<feature type="domain" description="Cyclic nucleotide-binding" evidence="25">
    <location>
        <begin position="559"/>
        <end position="623"/>
    </location>
</feature>
<dbReference type="InterPro" id="IPR035965">
    <property type="entry name" value="PAS-like_dom_sf"/>
</dbReference>
<keyword evidence="3" id="KW-1003">Cell membrane</keyword>
<dbReference type="SUPFAM" id="SSF51206">
    <property type="entry name" value="cAMP-binding domain-like"/>
    <property type="match status" value="1"/>
</dbReference>
<evidence type="ECO:0000256" key="20">
    <source>
        <dbReference type="ARBA" id="ARBA00076368"/>
    </source>
</evidence>
<evidence type="ECO:0000256" key="1">
    <source>
        <dbReference type="ARBA" id="ARBA00004651"/>
    </source>
</evidence>
<dbReference type="InterPro" id="IPR001610">
    <property type="entry name" value="PAC"/>
</dbReference>
<dbReference type="SUPFAM" id="SSF55785">
    <property type="entry name" value="PYP-like sensor domain (PAS domain)"/>
    <property type="match status" value="1"/>
</dbReference>
<feature type="domain" description="PAC" evidence="27">
    <location>
        <begin position="91"/>
        <end position="143"/>
    </location>
</feature>
<evidence type="ECO:0000256" key="14">
    <source>
        <dbReference type="ARBA" id="ARBA00034430"/>
    </source>
</evidence>
<dbReference type="InterPro" id="IPR005821">
    <property type="entry name" value="Ion_trans_dom"/>
</dbReference>
<organism evidence="28 29">
    <name type="scientific">Patella caerulea</name>
    <name type="common">Rayed Mediterranean limpet</name>
    <dbReference type="NCBI Taxonomy" id="87958"/>
    <lineage>
        <taxon>Eukaryota</taxon>
        <taxon>Metazoa</taxon>
        <taxon>Spiralia</taxon>
        <taxon>Lophotrochozoa</taxon>
        <taxon>Mollusca</taxon>
        <taxon>Gastropoda</taxon>
        <taxon>Patellogastropoda</taxon>
        <taxon>Patelloidea</taxon>
        <taxon>Patellidae</taxon>
        <taxon>Patella</taxon>
    </lineage>
</organism>
<evidence type="ECO:0000313" key="29">
    <source>
        <dbReference type="Proteomes" id="UP001347796"/>
    </source>
</evidence>
<dbReference type="FunFam" id="1.10.287.70:FF:000275">
    <property type="entry name" value="Potassium voltage-gated channel subfamily H member 8"/>
    <property type="match status" value="1"/>
</dbReference>
<evidence type="ECO:0000256" key="5">
    <source>
        <dbReference type="ARBA" id="ARBA00022692"/>
    </source>
</evidence>
<dbReference type="Pfam" id="PF00027">
    <property type="entry name" value="cNMP_binding"/>
    <property type="match status" value="1"/>
</dbReference>
<dbReference type="SMART" id="SM00100">
    <property type="entry name" value="cNMP"/>
    <property type="match status" value="1"/>
</dbReference>
<keyword evidence="5 24" id="KW-0812">Transmembrane</keyword>
<keyword evidence="11 24" id="KW-0472">Membrane</keyword>
<protein>
    <recommendedName>
        <fullName evidence="18">Voltage-gated inwardly rectifying potassium channel KCNH3</fullName>
    </recommendedName>
    <alternativeName>
        <fullName evidence="20">Ether-a-go-go-like potassium channel 2</fullName>
    </alternativeName>
    <alternativeName>
        <fullName evidence="19">Potassium voltage-gated channel subfamily H member 3</fullName>
    </alternativeName>
    <alternativeName>
        <fullName evidence="21">Voltage-gated potassium channel subunit Kv12.2</fullName>
    </alternativeName>
</protein>
<accession>A0AAN8JBT8</accession>
<keyword evidence="29" id="KW-1185">Reference proteome</keyword>
<evidence type="ECO:0000256" key="15">
    <source>
        <dbReference type="ARBA" id="ARBA00053640"/>
    </source>
</evidence>
<dbReference type="PROSITE" id="PS50042">
    <property type="entry name" value="CNMP_BINDING_3"/>
    <property type="match status" value="1"/>
</dbReference>
<keyword evidence="6" id="KW-0631">Potassium channel</keyword>
<feature type="transmembrane region" description="Helical" evidence="24">
    <location>
        <begin position="314"/>
        <end position="342"/>
    </location>
</feature>
<gene>
    <name evidence="28" type="ORF">SNE40_018005</name>
</gene>
<dbReference type="InterPro" id="IPR014710">
    <property type="entry name" value="RmlC-like_jellyroll"/>
</dbReference>
<feature type="transmembrane region" description="Helical" evidence="24">
    <location>
        <begin position="363"/>
        <end position="389"/>
    </location>
</feature>
<dbReference type="EMBL" id="JAZGQO010000012">
    <property type="protein sequence ID" value="KAK6172038.1"/>
    <property type="molecule type" value="Genomic_DNA"/>
</dbReference>
<dbReference type="Pfam" id="PF00520">
    <property type="entry name" value="Ion_trans"/>
    <property type="match status" value="1"/>
</dbReference>
<dbReference type="InterPro" id="IPR000595">
    <property type="entry name" value="cNMP-bd_dom"/>
</dbReference>
<evidence type="ECO:0000256" key="6">
    <source>
        <dbReference type="ARBA" id="ARBA00022826"/>
    </source>
</evidence>
<reference evidence="28 29" key="1">
    <citation type="submission" date="2024-01" db="EMBL/GenBank/DDBJ databases">
        <title>The genome of the rayed Mediterranean limpet Patella caerulea (Linnaeus, 1758).</title>
        <authorList>
            <person name="Anh-Thu Weber A."/>
            <person name="Halstead-Nussloch G."/>
        </authorList>
    </citation>
    <scope>NUCLEOTIDE SEQUENCE [LARGE SCALE GENOMIC DNA]</scope>
    <source>
        <strain evidence="28">AATW-2023a</strain>
        <tissue evidence="28">Whole specimen</tissue>
    </source>
</reference>
<feature type="compositionally biased region" description="Acidic residues" evidence="23">
    <location>
        <begin position="706"/>
        <end position="717"/>
    </location>
</feature>
<dbReference type="PRINTS" id="PR01463">
    <property type="entry name" value="EAGCHANLFMLY"/>
</dbReference>
<evidence type="ECO:0000256" key="9">
    <source>
        <dbReference type="ARBA" id="ARBA00022989"/>
    </source>
</evidence>
<keyword evidence="9 24" id="KW-1133">Transmembrane helix</keyword>
<feature type="region of interest" description="Disordered" evidence="23">
    <location>
        <begin position="686"/>
        <end position="745"/>
    </location>
</feature>
<evidence type="ECO:0000256" key="23">
    <source>
        <dbReference type="SAM" id="MobiDB-lite"/>
    </source>
</evidence>
<evidence type="ECO:0000256" key="10">
    <source>
        <dbReference type="ARBA" id="ARBA00023065"/>
    </source>
</evidence>
<dbReference type="PRINTS" id="PR01465">
    <property type="entry name" value="ELKCHANNEL"/>
</dbReference>
<dbReference type="Gene3D" id="2.60.120.10">
    <property type="entry name" value="Jelly Rolls"/>
    <property type="match status" value="1"/>
</dbReference>
<evidence type="ECO:0000256" key="11">
    <source>
        <dbReference type="ARBA" id="ARBA00023136"/>
    </source>
</evidence>
<evidence type="ECO:0000259" key="25">
    <source>
        <dbReference type="PROSITE" id="PS50042"/>
    </source>
</evidence>
<dbReference type="InterPro" id="IPR018490">
    <property type="entry name" value="cNMP-bd_dom_sf"/>
</dbReference>
<evidence type="ECO:0000256" key="19">
    <source>
        <dbReference type="ARBA" id="ARBA00075971"/>
    </source>
</evidence>
<keyword evidence="7" id="KW-0851">Voltage-gated channel</keyword>
<comment type="caution">
    <text evidence="28">The sequence shown here is derived from an EMBL/GenBank/DDBJ whole genome shotgun (WGS) entry which is preliminary data.</text>
</comment>
<dbReference type="FunFam" id="1.10.1200.260:FF:000002">
    <property type="entry name" value="Potassium voltage-gated channel subfamily H member 8"/>
    <property type="match status" value="1"/>
</dbReference>
<evidence type="ECO:0000256" key="16">
    <source>
        <dbReference type="ARBA" id="ARBA00060723"/>
    </source>
</evidence>
<evidence type="ECO:0000256" key="24">
    <source>
        <dbReference type="SAM" id="Phobius"/>
    </source>
</evidence>
<name>A0AAN8JBT8_PATCE</name>
<dbReference type="NCBIfam" id="TIGR00229">
    <property type="entry name" value="sensory_box"/>
    <property type="match status" value="1"/>
</dbReference>
<feature type="transmembrane region" description="Helical" evidence="24">
    <location>
        <begin position="457"/>
        <end position="481"/>
    </location>
</feature>
<evidence type="ECO:0000256" key="22">
    <source>
        <dbReference type="SAM" id="Coils"/>
    </source>
</evidence>
<dbReference type="GO" id="GO:0042391">
    <property type="term" value="P:regulation of membrane potential"/>
    <property type="evidence" value="ECO:0007669"/>
    <property type="project" value="TreeGrafter"/>
</dbReference>
<dbReference type="InterPro" id="IPR000014">
    <property type="entry name" value="PAS"/>
</dbReference>
<feature type="region of interest" description="Disordered" evidence="23">
    <location>
        <begin position="769"/>
        <end position="790"/>
    </location>
</feature>
<dbReference type="PROSITE" id="PS50112">
    <property type="entry name" value="PAS"/>
    <property type="match status" value="1"/>
</dbReference>
<keyword evidence="8" id="KW-0630">Potassium</keyword>
<comment type="subunit">
    <text evidence="17">The potassium channel is probably composed of a homo- or heterotetrameric complex of pore-forming alpha subunits that can associate with modulating beta subunits. Interacts with KCNE1 and KCNE3; these interactions regulate KCNH3 trafficking to the plasma membrane and its subsequent voltage-gated potassium channel activity.</text>
</comment>
<evidence type="ECO:0000256" key="21">
    <source>
        <dbReference type="ARBA" id="ARBA00082966"/>
    </source>
</evidence>
<feature type="transmembrane region" description="Helical" evidence="24">
    <location>
        <begin position="426"/>
        <end position="445"/>
    </location>
</feature>
<feature type="transmembrane region" description="Helical" evidence="24">
    <location>
        <begin position="243"/>
        <end position="262"/>
    </location>
</feature>